<feature type="transmembrane region" description="Helical" evidence="13">
    <location>
        <begin position="361"/>
        <end position="382"/>
    </location>
</feature>
<feature type="transmembrane region" description="Helical" evidence="13">
    <location>
        <begin position="178"/>
        <end position="200"/>
    </location>
</feature>
<dbReference type="Gene3D" id="1.20.1420.30">
    <property type="entry name" value="NCX, central ion-binding region"/>
    <property type="match status" value="1"/>
</dbReference>
<sequence length="444" mass="48503">MDSKVLSSDYPSYPPQRSASLTDTELAQKQPAGPRKKWYRDTKAIVARMKSNWLLLFIIPALIAPRYEQYINSLLIFLFNLLAIIPLARIMTIGLDDIITRLGPEYAAVLHALAGNLVELIISSFALMDGHYAVVRSALLGAILSNILLVMGIIFLAGSMPKKGNPIRVLHADLNSELFVSTSASVLVLAFLALVAPATFKIAAPAGTNLECDLRNISRGTAVILLMLFAGLLTFQLKTHSKEIVDMTEFDHREPRYNVLFDLFLILVSVGCITLCARYLVTSIEHTAEAYRLGSSFVGMVLLPICVMSNAIEHYEAVKHASEEKINTAISLVLNASVQIALLVTPILVLVGWVTQRPLTLDFTALEIAVLGCAVLIINYLVADNKATWLEGLMLLASYIIIAISFFYFPNPVDIDKDKDVFCNAFSRNLPPAGEGVGAEGGGH</sequence>
<keyword evidence="6 13" id="KW-0109">Calcium transport</keyword>
<keyword evidence="11 13" id="KW-0472">Membrane</keyword>
<evidence type="ECO:0000256" key="6">
    <source>
        <dbReference type="ARBA" id="ARBA00022568"/>
    </source>
</evidence>
<proteinExistence type="inferred from homology"/>
<dbReference type="InterPro" id="IPR004798">
    <property type="entry name" value="CAX-like"/>
</dbReference>
<dbReference type="AlphaFoldDB" id="A0A1D1XSI8"/>
<dbReference type="GO" id="GO:0005774">
    <property type="term" value="C:vacuolar membrane"/>
    <property type="evidence" value="ECO:0007669"/>
    <property type="project" value="UniProtKB-SubCell"/>
</dbReference>
<dbReference type="GO" id="GO:0015369">
    <property type="term" value="F:calcium:proton antiporter activity"/>
    <property type="evidence" value="ECO:0007669"/>
    <property type="project" value="UniProtKB-UniRule"/>
</dbReference>
<feature type="transmembrane region" description="Helical" evidence="13">
    <location>
        <begin position="108"/>
        <end position="128"/>
    </location>
</feature>
<evidence type="ECO:0000256" key="12">
    <source>
        <dbReference type="ARBA" id="ARBA00025327"/>
    </source>
</evidence>
<feature type="transmembrane region" description="Helical" evidence="13">
    <location>
        <begin position="70"/>
        <end position="88"/>
    </location>
</feature>
<keyword evidence="4 13" id="KW-0050">Antiport</keyword>
<comment type="function">
    <text evidence="12 13">Vacuolar cation/proton exchanger (CAX). Translocates Ca(2+) and other metal ions into vacuoles using the proton gradient formed by H(+)-ATPase and H(+)-pyrophosphatase.</text>
</comment>
<evidence type="ECO:0000256" key="10">
    <source>
        <dbReference type="ARBA" id="ARBA00023065"/>
    </source>
</evidence>
<protein>
    <recommendedName>
        <fullName evidence="13">Vacuolar cation/proton exchanger</fullName>
    </recommendedName>
</protein>
<feature type="domain" description="Sodium/calcium exchanger membrane region" evidence="15">
    <location>
        <begin position="73"/>
        <end position="237"/>
    </location>
</feature>
<feature type="transmembrane region" description="Helical" evidence="13">
    <location>
        <begin position="45"/>
        <end position="64"/>
    </location>
</feature>
<keyword evidence="3 13" id="KW-0813">Transport</keyword>
<comment type="subcellular location">
    <subcellularLocation>
        <location evidence="1">Vacuole membrane</location>
        <topology evidence="1">Multi-pass membrane protein</topology>
    </subcellularLocation>
</comment>
<evidence type="ECO:0000256" key="3">
    <source>
        <dbReference type="ARBA" id="ARBA00022448"/>
    </source>
</evidence>
<feature type="transmembrane region" description="Helical" evidence="13">
    <location>
        <begin position="293"/>
        <end position="312"/>
    </location>
</feature>
<organism evidence="16">
    <name type="scientific">Anthurium amnicola</name>
    <dbReference type="NCBI Taxonomy" id="1678845"/>
    <lineage>
        <taxon>Eukaryota</taxon>
        <taxon>Viridiplantae</taxon>
        <taxon>Streptophyta</taxon>
        <taxon>Embryophyta</taxon>
        <taxon>Tracheophyta</taxon>
        <taxon>Spermatophyta</taxon>
        <taxon>Magnoliopsida</taxon>
        <taxon>Liliopsida</taxon>
        <taxon>Araceae</taxon>
        <taxon>Pothoideae</taxon>
        <taxon>Potheae</taxon>
        <taxon>Anthurium</taxon>
    </lineage>
</organism>
<evidence type="ECO:0000256" key="14">
    <source>
        <dbReference type="SAM" id="MobiDB-lite"/>
    </source>
</evidence>
<feature type="transmembrane region" description="Helical" evidence="13">
    <location>
        <begin position="389"/>
        <end position="409"/>
    </location>
</feature>
<evidence type="ECO:0000256" key="9">
    <source>
        <dbReference type="ARBA" id="ARBA00022989"/>
    </source>
</evidence>
<dbReference type="EMBL" id="GDJX01022584">
    <property type="protein sequence ID" value="JAT45352.1"/>
    <property type="molecule type" value="Transcribed_RNA"/>
</dbReference>
<reference evidence="16" key="1">
    <citation type="submission" date="2015-07" db="EMBL/GenBank/DDBJ databases">
        <title>Transcriptome Assembly of Anthurium amnicola.</title>
        <authorList>
            <person name="Suzuki J."/>
        </authorList>
    </citation>
    <scope>NUCLEOTIDE SEQUENCE</scope>
</reference>
<dbReference type="InterPro" id="IPR004837">
    <property type="entry name" value="NaCa_Exmemb"/>
</dbReference>
<evidence type="ECO:0000256" key="4">
    <source>
        <dbReference type="ARBA" id="ARBA00022449"/>
    </source>
</evidence>
<gene>
    <name evidence="16" type="primary">vcx1_2</name>
    <name evidence="16" type="ORF">g.8281</name>
</gene>
<dbReference type="NCBIfam" id="TIGR00378">
    <property type="entry name" value="cax"/>
    <property type="match status" value="1"/>
</dbReference>
<dbReference type="Pfam" id="PF01699">
    <property type="entry name" value="Na_Ca_ex"/>
    <property type="match status" value="2"/>
</dbReference>
<keyword evidence="5 13" id="KW-0926">Vacuole</keyword>
<evidence type="ECO:0000313" key="16">
    <source>
        <dbReference type="EMBL" id="JAT45352.1"/>
    </source>
</evidence>
<name>A0A1D1XSI8_9ARAE</name>
<evidence type="ECO:0000256" key="5">
    <source>
        <dbReference type="ARBA" id="ARBA00022554"/>
    </source>
</evidence>
<evidence type="ECO:0000256" key="1">
    <source>
        <dbReference type="ARBA" id="ARBA00004128"/>
    </source>
</evidence>
<evidence type="ECO:0000256" key="8">
    <source>
        <dbReference type="ARBA" id="ARBA00022837"/>
    </source>
</evidence>
<keyword evidence="8 13" id="KW-0106">Calcium</keyword>
<feature type="transmembrane region" description="Helical" evidence="13">
    <location>
        <begin position="134"/>
        <end position="157"/>
    </location>
</feature>
<dbReference type="PANTHER" id="PTHR31503:SF22">
    <property type="entry name" value="VACUOLAR CALCIUM ION TRANSPORTER"/>
    <property type="match status" value="1"/>
</dbReference>
<feature type="transmembrane region" description="Helical" evidence="13">
    <location>
        <begin position="259"/>
        <end position="281"/>
    </location>
</feature>
<feature type="domain" description="Sodium/calcium exchanger membrane region" evidence="15">
    <location>
        <begin position="263"/>
        <end position="406"/>
    </location>
</feature>
<evidence type="ECO:0000256" key="7">
    <source>
        <dbReference type="ARBA" id="ARBA00022692"/>
    </source>
</evidence>
<feature type="compositionally biased region" description="Polar residues" evidence="14">
    <location>
        <begin position="1"/>
        <end position="27"/>
    </location>
</feature>
<keyword evidence="10 13" id="KW-0406">Ion transport</keyword>
<dbReference type="InterPro" id="IPR004713">
    <property type="entry name" value="CaH_exchang"/>
</dbReference>
<evidence type="ECO:0000256" key="11">
    <source>
        <dbReference type="ARBA" id="ARBA00023136"/>
    </source>
</evidence>
<feature type="transmembrane region" description="Helical" evidence="13">
    <location>
        <begin position="332"/>
        <end position="355"/>
    </location>
</feature>
<feature type="transmembrane region" description="Helical" evidence="13">
    <location>
        <begin position="220"/>
        <end position="238"/>
    </location>
</feature>
<evidence type="ECO:0000256" key="13">
    <source>
        <dbReference type="RuleBase" id="RU365028"/>
    </source>
</evidence>
<feature type="region of interest" description="Disordered" evidence="14">
    <location>
        <begin position="1"/>
        <end position="35"/>
    </location>
</feature>
<dbReference type="PANTHER" id="PTHR31503">
    <property type="entry name" value="VACUOLAR CALCIUM ION TRANSPORTER"/>
    <property type="match status" value="1"/>
</dbReference>
<keyword evidence="7 13" id="KW-0812">Transmembrane</keyword>
<evidence type="ECO:0000259" key="15">
    <source>
        <dbReference type="Pfam" id="PF01699"/>
    </source>
</evidence>
<comment type="similarity">
    <text evidence="2">Belongs to the Ca(2+):cation antiporter (CaCA) (TC 2.A.19) family. Cation/proton exchanger (CAX) subfamily.</text>
</comment>
<dbReference type="GO" id="GO:0006874">
    <property type="term" value="P:intracellular calcium ion homeostasis"/>
    <property type="evidence" value="ECO:0007669"/>
    <property type="project" value="TreeGrafter"/>
</dbReference>
<evidence type="ECO:0000256" key="2">
    <source>
        <dbReference type="ARBA" id="ARBA00008248"/>
    </source>
</evidence>
<accession>A0A1D1XSI8</accession>
<keyword evidence="9 13" id="KW-1133">Transmembrane helix</keyword>
<dbReference type="InterPro" id="IPR044880">
    <property type="entry name" value="NCX_ion-bd_dom_sf"/>
</dbReference>